<organism evidence="1 2">
    <name type="scientific">Thiorhodococcus mannitoliphagus</name>
    <dbReference type="NCBI Taxonomy" id="329406"/>
    <lineage>
        <taxon>Bacteria</taxon>
        <taxon>Pseudomonadati</taxon>
        <taxon>Pseudomonadota</taxon>
        <taxon>Gammaproteobacteria</taxon>
        <taxon>Chromatiales</taxon>
        <taxon>Chromatiaceae</taxon>
        <taxon>Thiorhodococcus</taxon>
    </lineage>
</organism>
<accession>A0A6P1DYQ0</accession>
<protein>
    <submittedName>
        <fullName evidence="1">DUF3530 family protein</fullName>
    </submittedName>
</protein>
<name>A0A6P1DYQ0_9GAMM</name>
<reference evidence="2" key="1">
    <citation type="journal article" date="2020" name="Microbiol. Resour. Announc.">
        <title>Draft Genome Sequences of Thiorhodococcus mannitoliphagus and Thiorhodococcus minor, Purple Sulfur Photosynthetic Bacteria in the Gammaproteobacterial Family Chromatiaceae.</title>
        <authorList>
            <person name="Aviles F.A."/>
            <person name="Meyer T.E."/>
            <person name="Kyndt J.A."/>
        </authorList>
    </citation>
    <scope>NUCLEOTIDE SEQUENCE [LARGE SCALE GENOMIC DNA]</scope>
    <source>
        <strain evidence="2">DSM 18266</strain>
    </source>
</reference>
<evidence type="ECO:0000313" key="1">
    <source>
        <dbReference type="EMBL" id="NEX22151.1"/>
    </source>
</evidence>
<dbReference type="EMBL" id="JAAIJR010000085">
    <property type="protein sequence ID" value="NEX22151.1"/>
    <property type="molecule type" value="Genomic_DNA"/>
</dbReference>
<dbReference type="Proteomes" id="UP000471640">
    <property type="component" value="Unassembled WGS sequence"/>
</dbReference>
<dbReference type="InterPro" id="IPR022529">
    <property type="entry name" value="DUF3530"/>
</dbReference>
<proteinExistence type="predicted"/>
<reference evidence="1 2" key="2">
    <citation type="submission" date="2020-02" db="EMBL/GenBank/DDBJ databases">
        <title>Genome sequences of Thiorhodococcus mannitoliphagus and Thiorhodococcus minor, purple sulfur photosynthetic bacteria in the gammaproteobacterial family, Chromatiaceae.</title>
        <authorList>
            <person name="Aviles F.A."/>
            <person name="Meyer T.E."/>
            <person name="Kyndt J.A."/>
        </authorList>
    </citation>
    <scope>NUCLEOTIDE SEQUENCE [LARGE SCALE GENOMIC DNA]</scope>
    <source>
        <strain evidence="1 2">DSM 18266</strain>
    </source>
</reference>
<gene>
    <name evidence="1" type="ORF">G3480_17880</name>
</gene>
<evidence type="ECO:0000313" key="2">
    <source>
        <dbReference type="Proteomes" id="UP000471640"/>
    </source>
</evidence>
<dbReference type="SUPFAM" id="SSF53474">
    <property type="entry name" value="alpha/beta-Hydrolases"/>
    <property type="match status" value="1"/>
</dbReference>
<dbReference type="Pfam" id="PF12048">
    <property type="entry name" value="DUF3530"/>
    <property type="match status" value="1"/>
</dbReference>
<keyword evidence="2" id="KW-1185">Reference proteome</keyword>
<comment type="caution">
    <text evidence="1">The sequence shown here is derived from an EMBL/GenBank/DDBJ whole genome shotgun (WGS) entry which is preliminary data.</text>
</comment>
<dbReference type="AlphaFoldDB" id="A0A6P1DYQ0"/>
<dbReference type="InterPro" id="IPR029058">
    <property type="entry name" value="AB_hydrolase_fold"/>
</dbReference>
<dbReference type="Gene3D" id="3.40.50.1820">
    <property type="entry name" value="alpha/beta hydrolase"/>
    <property type="match status" value="1"/>
</dbReference>
<sequence length="256" mass="27167">MLLVLLASYAAVASDVEKEKRWADQIVDSLIDGEALWLQADGHPFLGIFTQAEDPESKAAAIIVHGIGAHPNWPQVVYPLRTALPQHGWSTLSLQMPILPNDAAPGAYAALIDEVPPRLDAGINFLKERGVETIVIIAHSLGATMSAYYLSTGDRDVQGFVAVGMAGGIQDSRILTAQMAQKITVPILDIYGSDDAAGVLAAASQRKALADKAIGGAYTSLRVRGANHFFDGKDDDLVDAVSAWLTTVLRLPGPTS</sequence>